<keyword evidence="10 15" id="KW-0067">ATP-binding</keyword>
<dbReference type="InterPro" id="IPR011545">
    <property type="entry name" value="DEAD/DEAH_box_helicase_dom"/>
</dbReference>
<dbReference type="Gene3D" id="3.40.50.300">
    <property type="entry name" value="P-loop containing nucleotide triphosphate hydrolases"/>
    <property type="match status" value="2"/>
</dbReference>
<keyword evidence="13" id="KW-0472">Membrane</keyword>
<comment type="similarity">
    <text evidence="3">Belongs to the PIGX family.</text>
</comment>
<evidence type="ECO:0000256" key="2">
    <source>
        <dbReference type="ARBA" id="ARBA00004687"/>
    </source>
</evidence>
<evidence type="ECO:0000256" key="15">
    <source>
        <dbReference type="RuleBase" id="RU365068"/>
    </source>
</evidence>
<keyword evidence="8 15" id="KW-0347">Helicase</keyword>
<feature type="domain" description="Helicase C-terminal" evidence="18">
    <location>
        <begin position="390"/>
        <end position="552"/>
    </location>
</feature>
<protein>
    <recommendedName>
        <fullName evidence="15">ATP-dependent RNA helicase</fullName>
        <ecNumber evidence="15">3.6.4.13</ecNumber>
    </recommendedName>
</protein>
<dbReference type="InterPro" id="IPR001650">
    <property type="entry name" value="Helicase_C-like"/>
</dbReference>
<keyword evidence="6 15" id="KW-0547">Nucleotide-binding</keyword>
<comment type="domain">
    <text evidence="15">The Q motif is unique to and characteristic of the DEAD box family of RNA helicases and controls ATP binding and hydrolysis.</text>
</comment>
<dbReference type="InterPro" id="IPR013233">
    <property type="entry name" value="PIG-X/PBN1"/>
</dbReference>
<proteinExistence type="inferred from homology"/>
<accession>A0A8S9YJZ1</accession>
<dbReference type="SUPFAM" id="SSF52540">
    <property type="entry name" value="P-loop containing nucleoside triphosphate hydrolases"/>
    <property type="match status" value="1"/>
</dbReference>
<dbReference type="Pfam" id="PF00270">
    <property type="entry name" value="DEAD"/>
    <property type="match status" value="1"/>
</dbReference>
<evidence type="ECO:0000256" key="6">
    <source>
        <dbReference type="ARBA" id="ARBA00022741"/>
    </source>
</evidence>
<dbReference type="GO" id="GO:0003723">
    <property type="term" value="F:RNA binding"/>
    <property type="evidence" value="ECO:0007669"/>
    <property type="project" value="UniProtKB-UniRule"/>
</dbReference>
<evidence type="ECO:0000256" key="14">
    <source>
        <dbReference type="ARBA" id="ARBA00023180"/>
    </source>
</evidence>
<keyword evidence="9" id="KW-0256">Endoplasmic reticulum</keyword>
<comment type="function">
    <text evidence="15">RNA helicase.</text>
</comment>
<dbReference type="InterPro" id="IPR014001">
    <property type="entry name" value="Helicase_ATP-bd"/>
</dbReference>
<evidence type="ECO:0000256" key="16">
    <source>
        <dbReference type="SAM" id="MobiDB-lite"/>
    </source>
</evidence>
<dbReference type="OrthoDB" id="3370at2759"/>
<dbReference type="GO" id="GO:0005524">
    <property type="term" value="F:ATP binding"/>
    <property type="evidence" value="ECO:0007669"/>
    <property type="project" value="UniProtKB-UniRule"/>
</dbReference>
<feature type="region of interest" description="Disordered" evidence="16">
    <location>
        <begin position="340"/>
        <end position="360"/>
    </location>
</feature>
<evidence type="ECO:0000259" key="18">
    <source>
        <dbReference type="PROSITE" id="PS51194"/>
    </source>
</evidence>
<dbReference type="EMBL" id="JTDE01004286">
    <property type="protein sequence ID" value="KAF7255124.1"/>
    <property type="molecule type" value="Genomic_DNA"/>
</dbReference>
<comment type="catalytic activity">
    <reaction evidence="15">
        <text>ATP + H2O = ADP + phosphate + H(+)</text>
        <dbReference type="Rhea" id="RHEA:13065"/>
        <dbReference type="ChEBI" id="CHEBI:15377"/>
        <dbReference type="ChEBI" id="CHEBI:15378"/>
        <dbReference type="ChEBI" id="CHEBI:30616"/>
        <dbReference type="ChEBI" id="CHEBI:43474"/>
        <dbReference type="ChEBI" id="CHEBI:456216"/>
        <dbReference type="EC" id="3.6.4.13"/>
    </reaction>
</comment>
<comment type="caution">
    <text evidence="19">The sequence shown here is derived from an EMBL/GenBank/DDBJ whole genome shotgun (WGS) entry which is preliminary data.</text>
</comment>
<organism evidence="19 20">
    <name type="scientific">Paragonimus skrjabini miyazakii</name>
    <dbReference type="NCBI Taxonomy" id="59628"/>
    <lineage>
        <taxon>Eukaryota</taxon>
        <taxon>Metazoa</taxon>
        <taxon>Spiralia</taxon>
        <taxon>Lophotrochozoa</taxon>
        <taxon>Platyhelminthes</taxon>
        <taxon>Trematoda</taxon>
        <taxon>Digenea</taxon>
        <taxon>Plagiorchiida</taxon>
        <taxon>Troglotremata</taxon>
        <taxon>Troglotrematidae</taxon>
        <taxon>Paragonimus</taxon>
    </lineage>
</organism>
<dbReference type="CDD" id="cd18787">
    <property type="entry name" value="SF2_C_DEAD"/>
    <property type="match status" value="1"/>
</dbReference>
<feature type="compositionally biased region" description="Basic and acidic residues" evidence="16">
    <location>
        <begin position="594"/>
        <end position="607"/>
    </location>
</feature>
<dbReference type="PANTHER" id="PTHR24031">
    <property type="entry name" value="RNA HELICASE"/>
    <property type="match status" value="1"/>
</dbReference>
<dbReference type="Pfam" id="PF08320">
    <property type="entry name" value="PIG-X"/>
    <property type="match status" value="1"/>
</dbReference>
<dbReference type="AlphaFoldDB" id="A0A8S9YJZ1"/>
<keyword evidence="4" id="KW-0337">GPI-anchor biosynthesis</keyword>
<dbReference type="CDD" id="cd17956">
    <property type="entry name" value="DEADc_DDX51"/>
    <property type="match status" value="1"/>
</dbReference>
<evidence type="ECO:0000256" key="8">
    <source>
        <dbReference type="ARBA" id="ARBA00022806"/>
    </source>
</evidence>
<keyword evidence="20" id="KW-1185">Reference proteome</keyword>
<evidence type="ECO:0000256" key="5">
    <source>
        <dbReference type="ARBA" id="ARBA00022692"/>
    </source>
</evidence>
<dbReference type="GO" id="GO:0016787">
    <property type="term" value="F:hydrolase activity"/>
    <property type="evidence" value="ECO:0007669"/>
    <property type="project" value="UniProtKB-KW"/>
</dbReference>
<evidence type="ECO:0000256" key="7">
    <source>
        <dbReference type="ARBA" id="ARBA00022801"/>
    </source>
</evidence>
<comment type="similarity">
    <text evidence="15">Belongs to the DEAD box helicase family.</text>
</comment>
<dbReference type="PROSITE" id="PS51192">
    <property type="entry name" value="HELICASE_ATP_BIND_1"/>
    <property type="match status" value="1"/>
</dbReference>
<dbReference type="SMART" id="SM00490">
    <property type="entry name" value="HELICc"/>
    <property type="match status" value="1"/>
</dbReference>
<dbReference type="PROSITE" id="PS00039">
    <property type="entry name" value="DEAD_ATP_HELICASE"/>
    <property type="match status" value="1"/>
</dbReference>
<comment type="subcellular location">
    <subcellularLocation>
        <location evidence="1">Endoplasmic reticulum membrane</location>
        <topology evidence="1">Single-pass membrane protein</topology>
    </subcellularLocation>
</comment>
<keyword evidence="5" id="KW-0812">Transmembrane</keyword>
<keyword evidence="7 15" id="KW-0378">Hydrolase</keyword>
<evidence type="ECO:0000313" key="19">
    <source>
        <dbReference type="EMBL" id="KAF7255124.1"/>
    </source>
</evidence>
<gene>
    <name evidence="19" type="ORF">EG68_07491</name>
</gene>
<evidence type="ECO:0000313" key="20">
    <source>
        <dbReference type="Proteomes" id="UP000822476"/>
    </source>
</evidence>
<dbReference type="EC" id="3.6.4.13" evidence="15"/>
<reference evidence="19" key="1">
    <citation type="submission" date="2019-07" db="EMBL/GenBank/DDBJ databases">
        <title>Annotation for the trematode Paragonimus miyazaki's.</title>
        <authorList>
            <person name="Choi Y.-J."/>
        </authorList>
    </citation>
    <scope>NUCLEOTIDE SEQUENCE</scope>
    <source>
        <strain evidence="19">Japan</strain>
    </source>
</reference>
<dbReference type="InterPro" id="IPR027417">
    <property type="entry name" value="P-loop_NTPase"/>
</dbReference>
<dbReference type="Pfam" id="PF00271">
    <property type="entry name" value="Helicase_C"/>
    <property type="match status" value="1"/>
</dbReference>
<comment type="pathway">
    <text evidence="2">Glycolipid biosynthesis; glycosylphosphatidylinositol-anchor biosynthesis.</text>
</comment>
<evidence type="ECO:0000256" key="13">
    <source>
        <dbReference type="ARBA" id="ARBA00023136"/>
    </source>
</evidence>
<keyword evidence="12" id="KW-1133">Transmembrane helix</keyword>
<sequence>MDTEPNVDASDAINDDTVLGGFTVIGRKIRYGRNVPREVLPSWITNATMFSHDVNNRQSIQDITDLTHDMRSRLIELGYTELFPVQYSVIPLILRSYRMTKRRPLCRPSDLCISAPTGSGKTLAYAVPIVQLLAVRTHTFVRALVIVPVRDLAAQVFNVFKDLTSGTDLKVNSALRNRFFSGRSVVWTKKFFERADGFSGQCNADIVIATPGRLVDHLYNTVGFNVERLRILVIDEADRVIVEEKQDWYRLLEDALYHFNVLAFDSDTQPEPTRLAERIRSKPVLSIMNQYDISHDLTLQKILVSATLTHDPGPLKRFNLYFPHLVTSSPRGQAISAPISTNGLDEKQNSGQTTLKGSNGSSVCGMNDQQVIGAEVTAVGGVGIFSTPCGLREHLVCVTQEQRALFLLHLVRHKHIKRILCFTNARITTKRLSLLLQNVAGIKTSPISSEMPPNKRQHVLQTFSRGDLDILVCTDSMARGMDIKGVQCVVSYEMPLNVKTYVHRIGRTARAGQTGLAFTLLLRNQFFHFKKELRSVSKTKLKEVTFHGSHMADLRAEYTKALKLLEASVKKDSQSATDRSTKVFGAISKQLDSVKDSTDGRDPSGEARRRKRKTLHSAPFGLSQSGLQTRQLNCDVSQRGFHLSLRCGLHDSENRPLDGCVLKIRLSKALYVDPYELAIRQPHLNFTLAKPRKQSGLASSRLGKWLSWFTGSDPHHAGHGSFEQYELADVPMNRSEVDVEGPEWLAEPMTLNLRPQSSSKAVDIPLHVRYHLPYDGEPDKAIENVKLAHPMLNCEDGDDFNTWDNMQPLDVTVPAPPISVIVLLLA</sequence>
<evidence type="ECO:0000256" key="12">
    <source>
        <dbReference type="ARBA" id="ARBA00022989"/>
    </source>
</evidence>
<evidence type="ECO:0000256" key="3">
    <source>
        <dbReference type="ARBA" id="ARBA00010345"/>
    </source>
</evidence>
<dbReference type="SMART" id="SM00487">
    <property type="entry name" value="DEXDc"/>
    <property type="match status" value="1"/>
</dbReference>
<evidence type="ECO:0000256" key="9">
    <source>
        <dbReference type="ARBA" id="ARBA00022824"/>
    </source>
</evidence>
<name>A0A8S9YJZ1_9TREM</name>
<dbReference type="GO" id="GO:0003724">
    <property type="term" value="F:RNA helicase activity"/>
    <property type="evidence" value="ECO:0007669"/>
    <property type="project" value="UniProtKB-EC"/>
</dbReference>
<dbReference type="Proteomes" id="UP000822476">
    <property type="component" value="Unassembled WGS sequence"/>
</dbReference>
<dbReference type="GO" id="GO:0005789">
    <property type="term" value="C:endoplasmic reticulum membrane"/>
    <property type="evidence" value="ECO:0007669"/>
    <property type="project" value="UniProtKB-SubCell"/>
</dbReference>
<evidence type="ECO:0000256" key="11">
    <source>
        <dbReference type="ARBA" id="ARBA00022884"/>
    </source>
</evidence>
<evidence type="ECO:0000259" key="17">
    <source>
        <dbReference type="PROSITE" id="PS51192"/>
    </source>
</evidence>
<feature type="domain" description="Helicase ATP-binding" evidence="17">
    <location>
        <begin position="102"/>
        <end position="326"/>
    </location>
</feature>
<evidence type="ECO:0000256" key="10">
    <source>
        <dbReference type="ARBA" id="ARBA00022840"/>
    </source>
</evidence>
<dbReference type="GO" id="GO:0006506">
    <property type="term" value="P:GPI anchor biosynthetic process"/>
    <property type="evidence" value="ECO:0007669"/>
    <property type="project" value="UniProtKB-KW"/>
</dbReference>
<evidence type="ECO:0000256" key="1">
    <source>
        <dbReference type="ARBA" id="ARBA00004389"/>
    </source>
</evidence>
<keyword evidence="14" id="KW-0325">Glycoprotein</keyword>
<dbReference type="PROSITE" id="PS51194">
    <property type="entry name" value="HELICASE_CTER"/>
    <property type="match status" value="1"/>
</dbReference>
<evidence type="ECO:0000256" key="4">
    <source>
        <dbReference type="ARBA" id="ARBA00022502"/>
    </source>
</evidence>
<keyword evidence="11 15" id="KW-0694">RNA-binding</keyword>
<dbReference type="InterPro" id="IPR000629">
    <property type="entry name" value="RNA-helicase_DEAD-box_CS"/>
</dbReference>
<feature type="region of interest" description="Disordered" evidence="16">
    <location>
        <begin position="594"/>
        <end position="620"/>
    </location>
</feature>